<comment type="similarity">
    <text evidence="2">In the N-terminal section; belongs to the transposase 2 family.</text>
</comment>
<evidence type="ECO:0000256" key="1">
    <source>
        <dbReference type="ARBA" id="ARBA00008761"/>
    </source>
</evidence>
<sequence>MLKAYKYRLYPTKEQAAQIDRSIGVCRLVFNLALEVKTWAHRNGTTLSAFDLCYQLVDLRDTFEWIREVNSQALQAAVKKVDVAFKNFFHGGGFPRFKRKRNGGSFQCPANTRKIDWEKATLTIPKIKDIPIVLSRRFEGKIKTVTISKTATGKYFAAVLVELLQEEIMPAKTEQAIGIDLGLAHFAVLSNGEKIDNPRSLTKMLARIKVLQRRASRKKKGSQNSRKANRRVAVLHEKIANQRNDFLHKVSTRLIGDNQTDTICVESLRVRNMVKNHRLSRAIVDVGWSKFIAMLEYKGRWYGKKVIRIDQWFPSSKTCSYCGHILTELDLSVREWTCASCQATHDRDVNAARNILAKGIESGVGSPAEPVEPRRMRRTRKQESIPQG</sequence>
<accession>A0A8J2UBS4</accession>
<gene>
    <name evidence="12" type="ORF">GCM10011511_18420</name>
</gene>
<feature type="domain" description="Probable transposase IS891/IS1136/IS1341" evidence="9">
    <location>
        <begin position="162"/>
        <end position="276"/>
    </location>
</feature>
<evidence type="ECO:0000256" key="3">
    <source>
        <dbReference type="ARBA" id="ARBA00022578"/>
    </source>
</evidence>
<name>A0A8J2UBS4_9BACT</name>
<dbReference type="InterPro" id="IPR010095">
    <property type="entry name" value="Cas12f1-like_TNB"/>
</dbReference>
<dbReference type="InterPro" id="IPR001959">
    <property type="entry name" value="Transposase"/>
</dbReference>
<organism evidence="12 13">
    <name type="scientific">Puia dinghuensis</name>
    <dbReference type="NCBI Taxonomy" id="1792502"/>
    <lineage>
        <taxon>Bacteria</taxon>
        <taxon>Pseudomonadati</taxon>
        <taxon>Bacteroidota</taxon>
        <taxon>Chitinophagia</taxon>
        <taxon>Chitinophagales</taxon>
        <taxon>Chitinophagaceae</taxon>
        <taxon>Puia</taxon>
    </lineage>
</organism>
<dbReference type="Pfam" id="PF12323">
    <property type="entry name" value="HTH_OrfB_IS605"/>
    <property type="match status" value="1"/>
</dbReference>
<evidence type="ECO:0000259" key="11">
    <source>
        <dbReference type="Pfam" id="PF12323"/>
    </source>
</evidence>
<dbReference type="AlphaFoldDB" id="A0A8J2UBS4"/>
<feature type="domain" description="Transposase putative helix-turn-helix" evidence="11">
    <location>
        <begin position="1"/>
        <end position="43"/>
    </location>
</feature>
<dbReference type="GO" id="GO:0006310">
    <property type="term" value="P:DNA recombination"/>
    <property type="evidence" value="ECO:0007669"/>
    <property type="project" value="UniProtKB-KW"/>
</dbReference>
<reference evidence="12" key="2">
    <citation type="submission" date="2020-09" db="EMBL/GenBank/DDBJ databases">
        <authorList>
            <person name="Sun Q."/>
            <person name="Zhou Y."/>
        </authorList>
    </citation>
    <scope>NUCLEOTIDE SEQUENCE</scope>
    <source>
        <strain evidence="12">CGMCC 1.15448</strain>
    </source>
</reference>
<evidence type="ECO:0000313" key="13">
    <source>
        <dbReference type="Proteomes" id="UP000607559"/>
    </source>
</evidence>
<evidence type="ECO:0000259" key="10">
    <source>
        <dbReference type="Pfam" id="PF07282"/>
    </source>
</evidence>
<evidence type="ECO:0000256" key="6">
    <source>
        <dbReference type="ARBA" id="ARBA00023125"/>
    </source>
</evidence>
<dbReference type="GO" id="GO:0003677">
    <property type="term" value="F:DNA binding"/>
    <property type="evidence" value="ECO:0007669"/>
    <property type="project" value="UniProtKB-KW"/>
</dbReference>
<keyword evidence="5" id="KW-0862">Zinc</keyword>
<dbReference type="InterPro" id="IPR021027">
    <property type="entry name" value="Transposase_put_HTH"/>
</dbReference>
<keyword evidence="3" id="KW-0815">Transposition</keyword>
<dbReference type="Pfam" id="PF07282">
    <property type="entry name" value="Cas12f1-like_TNB"/>
    <property type="match status" value="1"/>
</dbReference>
<keyword evidence="4" id="KW-0479">Metal-binding</keyword>
<evidence type="ECO:0000256" key="7">
    <source>
        <dbReference type="ARBA" id="ARBA00023172"/>
    </source>
</evidence>
<dbReference type="RefSeq" id="WP_229688843.1">
    <property type="nucleotide sequence ID" value="NZ_BMJC01000002.1"/>
</dbReference>
<evidence type="ECO:0000256" key="2">
    <source>
        <dbReference type="ARBA" id="ARBA00011044"/>
    </source>
</evidence>
<dbReference type="PANTHER" id="PTHR30405:SF25">
    <property type="entry name" value="RNA-GUIDED DNA ENDONUCLEASE INSQ-RELATED"/>
    <property type="match status" value="1"/>
</dbReference>
<keyword evidence="6" id="KW-0238">DNA-binding</keyword>
<dbReference type="EMBL" id="BMJC01000002">
    <property type="protein sequence ID" value="GGA95373.1"/>
    <property type="molecule type" value="Genomic_DNA"/>
</dbReference>
<evidence type="ECO:0000259" key="9">
    <source>
        <dbReference type="Pfam" id="PF01385"/>
    </source>
</evidence>
<dbReference type="GO" id="GO:0046872">
    <property type="term" value="F:metal ion binding"/>
    <property type="evidence" value="ECO:0007669"/>
    <property type="project" value="UniProtKB-KW"/>
</dbReference>
<dbReference type="PANTHER" id="PTHR30405">
    <property type="entry name" value="TRANSPOSASE"/>
    <property type="match status" value="1"/>
</dbReference>
<dbReference type="NCBIfam" id="NF040570">
    <property type="entry name" value="guided_TnpB"/>
    <property type="match status" value="1"/>
</dbReference>
<evidence type="ECO:0000256" key="5">
    <source>
        <dbReference type="ARBA" id="ARBA00022833"/>
    </source>
</evidence>
<dbReference type="GO" id="GO:0032196">
    <property type="term" value="P:transposition"/>
    <property type="evidence" value="ECO:0007669"/>
    <property type="project" value="UniProtKB-KW"/>
</dbReference>
<keyword evidence="7" id="KW-0233">DNA recombination</keyword>
<evidence type="ECO:0000313" key="12">
    <source>
        <dbReference type="EMBL" id="GGA95373.1"/>
    </source>
</evidence>
<comment type="caution">
    <text evidence="12">The sequence shown here is derived from an EMBL/GenBank/DDBJ whole genome shotgun (WGS) entry which is preliminary data.</text>
</comment>
<evidence type="ECO:0000256" key="8">
    <source>
        <dbReference type="SAM" id="MobiDB-lite"/>
    </source>
</evidence>
<feature type="region of interest" description="Disordered" evidence="8">
    <location>
        <begin position="362"/>
        <end position="388"/>
    </location>
</feature>
<protein>
    <submittedName>
        <fullName evidence="12">Transposase</fullName>
    </submittedName>
</protein>
<proteinExistence type="inferred from homology"/>
<dbReference type="Proteomes" id="UP000607559">
    <property type="component" value="Unassembled WGS sequence"/>
</dbReference>
<dbReference type="NCBIfam" id="TIGR01766">
    <property type="entry name" value="IS200/IS605 family accessory protein TnpB-like domain"/>
    <property type="match status" value="1"/>
</dbReference>
<dbReference type="Pfam" id="PF01385">
    <property type="entry name" value="OrfB_IS605"/>
    <property type="match status" value="1"/>
</dbReference>
<evidence type="ECO:0000256" key="4">
    <source>
        <dbReference type="ARBA" id="ARBA00022723"/>
    </source>
</evidence>
<reference evidence="12" key="1">
    <citation type="journal article" date="2014" name="Int. J. Syst. Evol. Microbiol.">
        <title>Complete genome sequence of Corynebacterium casei LMG S-19264T (=DSM 44701T), isolated from a smear-ripened cheese.</title>
        <authorList>
            <consortium name="US DOE Joint Genome Institute (JGI-PGF)"/>
            <person name="Walter F."/>
            <person name="Albersmeier A."/>
            <person name="Kalinowski J."/>
            <person name="Ruckert C."/>
        </authorList>
    </citation>
    <scope>NUCLEOTIDE SEQUENCE</scope>
    <source>
        <strain evidence="12">CGMCC 1.15448</strain>
    </source>
</reference>
<keyword evidence="13" id="KW-1185">Reference proteome</keyword>
<feature type="domain" description="Cas12f1-like TNB" evidence="10">
    <location>
        <begin position="288"/>
        <end position="355"/>
    </location>
</feature>
<comment type="similarity">
    <text evidence="1">In the C-terminal section; belongs to the transposase 35 family.</text>
</comment>
<dbReference type="InterPro" id="IPR051399">
    <property type="entry name" value="RNA-guided_DNA_endo/Transpos"/>
</dbReference>